<feature type="transmembrane region" description="Helical" evidence="1">
    <location>
        <begin position="20"/>
        <end position="41"/>
    </location>
</feature>
<keyword evidence="1" id="KW-0472">Membrane</keyword>
<gene>
    <name evidence="2" type="ORF">DUNSADRAFT_16790</name>
</gene>
<dbReference type="Proteomes" id="UP000815325">
    <property type="component" value="Unassembled WGS sequence"/>
</dbReference>
<keyword evidence="1" id="KW-0812">Transmembrane</keyword>
<protein>
    <submittedName>
        <fullName evidence="2">Uncharacterized protein</fullName>
    </submittedName>
</protein>
<evidence type="ECO:0000256" key="1">
    <source>
        <dbReference type="SAM" id="Phobius"/>
    </source>
</evidence>
<evidence type="ECO:0000313" key="3">
    <source>
        <dbReference type="Proteomes" id="UP000815325"/>
    </source>
</evidence>
<keyword evidence="3" id="KW-1185">Reference proteome</keyword>
<dbReference type="EMBL" id="MU069514">
    <property type="protein sequence ID" value="KAF5840413.1"/>
    <property type="molecule type" value="Genomic_DNA"/>
</dbReference>
<name>A0ABQ7H0N0_DUNSA</name>
<reference evidence="2" key="1">
    <citation type="submission" date="2017-08" db="EMBL/GenBank/DDBJ databases">
        <authorList>
            <person name="Polle J.E."/>
            <person name="Barry K."/>
            <person name="Cushman J."/>
            <person name="Schmutz J."/>
            <person name="Tran D."/>
            <person name="Hathwaick L.T."/>
            <person name="Yim W.C."/>
            <person name="Jenkins J."/>
            <person name="Mckie-Krisberg Z.M."/>
            <person name="Prochnik S."/>
            <person name="Lindquist E."/>
            <person name="Dockter R.B."/>
            <person name="Adam C."/>
            <person name="Molina H."/>
            <person name="Bunkerborg J."/>
            <person name="Jin E."/>
            <person name="Buchheim M."/>
            <person name="Magnuson J."/>
        </authorList>
    </citation>
    <scope>NUCLEOTIDE SEQUENCE</scope>
    <source>
        <strain evidence="2">CCAP 19/18</strain>
    </source>
</reference>
<evidence type="ECO:0000313" key="2">
    <source>
        <dbReference type="EMBL" id="KAF5840413.1"/>
    </source>
</evidence>
<keyword evidence="1" id="KW-1133">Transmembrane helix</keyword>
<proteinExistence type="predicted"/>
<sequence>MWSGNHIWCPVLSRRPCHLLISPCTSILSSVWIIIGSIYSLPAAADLYFLIPQYTALVSVGPRETVGA</sequence>
<accession>A0ABQ7H0N0</accession>
<organism evidence="2 3">
    <name type="scientific">Dunaliella salina</name>
    <name type="common">Green alga</name>
    <name type="synonym">Protococcus salinus</name>
    <dbReference type="NCBI Taxonomy" id="3046"/>
    <lineage>
        <taxon>Eukaryota</taxon>
        <taxon>Viridiplantae</taxon>
        <taxon>Chlorophyta</taxon>
        <taxon>core chlorophytes</taxon>
        <taxon>Chlorophyceae</taxon>
        <taxon>CS clade</taxon>
        <taxon>Chlamydomonadales</taxon>
        <taxon>Dunaliellaceae</taxon>
        <taxon>Dunaliella</taxon>
    </lineage>
</organism>
<comment type="caution">
    <text evidence="2">The sequence shown here is derived from an EMBL/GenBank/DDBJ whole genome shotgun (WGS) entry which is preliminary data.</text>
</comment>